<comment type="caution">
    <text evidence="1">The sequence shown here is derived from an EMBL/GenBank/DDBJ whole genome shotgun (WGS) entry which is preliminary data.</text>
</comment>
<evidence type="ECO:0000313" key="2">
    <source>
        <dbReference type="Proteomes" id="UP000828048"/>
    </source>
</evidence>
<accession>A0ACB7XWI4</accession>
<evidence type="ECO:0000313" key="1">
    <source>
        <dbReference type="EMBL" id="KAH7844953.1"/>
    </source>
</evidence>
<dbReference type="Proteomes" id="UP000828048">
    <property type="component" value="Chromosome 1"/>
</dbReference>
<organism evidence="1 2">
    <name type="scientific">Vaccinium darrowii</name>
    <dbReference type="NCBI Taxonomy" id="229202"/>
    <lineage>
        <taxon>Eukaryota</taxon>
        <taxon>Viridiplantae</taxon>
        <taxon>Streptophyta</taxon>
        <taxon>Embryophyta</taxon>
        <taxon>Tracheophyta</taxon>
        <taxon>Spermatophyta</taxon>
        <taxon>Magnoliopsida</taxon>
        <taxon>eudicotyledons</taxon>
        <taxon>Gunneridae</taxon>
        <taxon>Pentapetalae</taxon>
        <taxon>asterids</taxon>
        <taxon>Ericales</taxon>
        <taxon>Ericaceae</taxon>
        <taxon>Vaccinioideae</taxon>
        <taxon>Vaccinieae</taxon>
        <taxon>Vaccinium</taxon>
    </lineage>
</organism>
<proteinExistence type="predicted"/>
<name>A0ACB7XWI4_9ERIC</name>
<reference evidence="1 2" key="1">
    <citation type="journal article" date="2021" name="Hortic Res">
        <title>High-quality reference genome and annotation aids understanding of berry development for evergreen blueberry (Vaccinium darrowii).</title>
        <authorList>
            <person name="Yu J."/>
            <person name="Hulse-Kemp A.M."/>
            <person name="Babiker E."/>
            <person name="Staton M."/>
        </authorList>
    </citation>
    <scope>NUCLEOTIDE SEQUENCE [LARGE SCALE GENOMIC DNA]</scope>
    <source>
        <strain evidence="2">cv. NJ 8807/NJ 8810</strain>
        <tissue evidence="1">Young leaf</tissue>
    </source>
</reference>
<keyword evidence="2" id="KW-1185">Reference proteome</keyword>
<sequence length="924" mass="100257">MGKRKERRIAAMIGAGRRVKLDLFAEPSGDSGGSSAQDELGMDMDPSHLAGSPNSPSSSGKQPENPLLLLGQYSDDELDEESSKRLDHATEEKCTVDNDEQVKEPTSVETEDVKNSPSTDLDAEMDKPHELETGAISLDASQNLEDIYSREIDSVVAVDTSKEVVSVEETPAPGTDVQLTGDLVSSWKVVLHEESGQYYYWNTVTGETSWVVPDVLAQGTELTGEQKTAPNSEGVELEGSMAIGQAGSVIHETQQTCETVAQMKELNNASKVDGSEEKRQGNDAKQSELTDALLSNGGSTGVDSEKYLCNPMVDEEYDTDNDLGTSVLKDSENLLDKLKSLEGTHGQVHDWISKYILEVEIRLSDIKSLLPFGSSLLPFWVHCERQLKELESAFDNQVSQTFYGQTREAESPHKSREIEGDEIEAGGKENKVVCSASVDVVTSSPVLKDSQHEASNGNVSPADAIDYPASLSDSGTEGNSGVHEATQLSELTPQTVEDVDMDVDMEVEDEVPASGSIARDSLVTECCAPVEQPIQESFVPPEAFDIPPPPDDDWIPPPPPDNEPIPPPPPDDPSELSYPPPPPIYFETVQSPSYMEQYSFSYPGSNFDYYGQATAEYPTPNVPVPQPPLYFEAMPSTYPGAAPAVVNPIDPAAYYGLQDGAVLPTPVVSGAQSSVLYSESGHETLGSAQVGSLESHTEMICTSLSNTEVGVSAVNGATEKALVDVPFTVATIQAPVTVSVVDTAPASSTTAVAPLPVATKSTATNAQSKVLRSKKRTVAAVSTLKSNKKVSSLVDKWKAAKEELHEDEEDEPENTYEMLEKKRQREIEEWRAQQIASGEAKVNANFQPLGGDWRERVKRKRAQLNREAVKNSLESPTNGNHLPDLSEVSRDLPSGWQAYWDESSKQFYYGNTITSETTWTRPAK</sequence>
<protein>
    <submittedName>
        <fullName evidence="1">Uncharacterized protein</fullName>
    </submittedName>
</protein>
<gene>
    <name evidence="1" type="ORF">Vadar_033665</name>
</gene>
<dbReference type="EMBL" id="CM037151">
    <property type="protein sequence ID" value="KAH7844953.1"/>
    <property type="molecule type" value="Genomic_DNA"/>
</dbReference>